<dbReference type="KEGG" id="taer:GT409_05390"/>
<dbReference type="InterPro" id="IPR000760">
    <property type="entry name" value="Inositol_monophosphatase-like"/>
</dbReference>
<evidence type="ECO:0000313" key="3">
    <source>
        <dbReference type="Proteomes" id="UP000464954"/>
    </source>
</evidence>
<gene>
    <name evidence="2" type="ORF">GT409_05390</name>
</gene>
<evidence type="ECO:0000256" key="1">
    <source>
        <dbReference type="PIRSR" id="PIRSR600760-2"/>
    </source>
</evidence>
<dbReference type="PANTHER" id="PTHR20854">
    <property type="entry name" value="INOSITOL MONOPHOSPHATASE"/>
    <property type="match status" value="1"/>
</dbReference>
<reference evidence="2 3" key="1">
    <citation type="submission" date="2020-01" db="EMBL/GenBank/DDBJ databases">
        <title>Ponticoccus aerotolerans gen. nov., sp. nov., an anaerobic bacterium and proposal of Ponticoccusceae fam. nov., Ponticoccusles ord. nov. and Ponticoccuse classis nov. in the phylum Kiritimatiellaeota.</title>
        <authorList>
            <person name="Zhou L.Y."/>
            <person name="Du Z.J."/>
        </authorList>
    </citation>
    <scope>NUCLEOTIDE SEQUENCE [LARGE SCALE GENOMIC DNA]</scope>
    <source>
        <strain evidence="2 3">S-5007</strain>
    </source>
</reference>
<feature type="binding site" evidence="1">
    <location>
        <position position="92"/>
    </location>
    <ligand>
        <name>Mg(2+)</name>
        <dbReference type="ChEBI" id="CHEBI:18420"/>
        <label>1</label>
        <note>catalytic</note>
    </ligand>
</feature>
<evidence type="ECO:0000313" key="2">
    <source>
        <dbReference type="EMBL" id="QHI70886.1"/>
    </source>
</evidence>
<dbReference type="PANTHER" id="PTHR20854:SF4">
    <property type="entry name" value="INOSITOL-1-MONOPHOSPHATASE-RELATED"/>
    <property type="match status" value="1"/>
</dbReference>
<dbReference type="GO" id="GO:0006020">
    <property type="term" value="P:inositol metabolic process"/>
    <property type="evidence" value="ECO:0007669"/>
    <property type="project" value="TreeGrafter"/>
</dbReference>
<comment type="cofactor">
    <cofactor evidence="1">
        <name>Mg(2+)</name>
        <dbReference type="ChEBI" id="CHEBI:18420"/>
    </cofactor>
</comment>
<organism evidence="2 3">
    <name type="scientific">Tichowtungia aerotolerans</name>
    <dbReference type="NCBI Taxonomy" id="2697043"/>
    <lineage>
        <taxon>Bacteria</taxon>
        <taxon>Pseudomonadati</taxon>
        <taxon>Kiritimatiellota</taxon>
        <taxon>Tichowtungiia</taxon>
        <taxon>Tichowtungiales</taxon>
        <taxon>Tichowtungiaceae</taxon>
        <taxon>Tichowtungia</taxon>
    </lineage>
</organism>
<dbReference type="GO" id="GO:0007165">
    <property type="term" value="P:signal transduction"/>
    <property type="evidence" value="ECO:0007669"/>
    <property type="project" value="TreeGrafter"/>
</dbReference>
<sequence>MDFDKLLATTIEAAKTAGKMIAESRPQHVTRKEGGESLASQVLTEVDEKSQRMILEILKPTIEEFDLALLAEESEDDHSRFEKEYFWCIDPIDGTLPFIDGIPGYSVSIALVARDGTPHIGVVYDPVEHNCWHAVRGGGIFKNSKPWKLRDHGTPLQLITDRSFKNNPRFFQTLEKLELDEHSQVRMTGGAAMNAVWVLENAPACYFKFPKLGKGGGSIWDFAATACLFAEAGAVATDFAGNPLDLNRADSTFMNHRGILFATDAQLAEQIKNRLR</sequence>
<dbReference type="SUPFAM" id="SSF56655">
    <property type="entry name" value="Carbohydrate phosphatase"/>
    <property type="match status" value="1"/>
</dbReference>
<dbReference type="Proteomes" id="UP000464954">
    <property type="component" value="Chromosome"/>
</dbReference>
<feature type="binding site" evidence="1">
    <location>
        <position position="221"/>
    </location>
    <ligand>
        <name>Mg(2+)</name>
        <dbReference type="ChEBI" id="CHEBI:18420"/>
        <label>1</label>
        <note>catalytic</note>
    </ligand>
</feature>
<keyword evidence="1" id="KW-0460">Magnesium</keyword>
<dbReference type="Pfam" id="PF00459">
    <property type="entry name" value="Inositol_P"/>
    <property type="match status" value="1"/>
</dbReference>
<dbReference type="AlphaFoldDB" id="A0A6P1MH24"/>
<feature type="binding site" evidence="1">
    <location>
        <position position="93"/>
    </location>
    <ligand>
        <name>Mg(2+)</name>
        <dbReference type="ChEBI" id="CHEBI:18420"/>
        <label>2</label>
    </ligand>
</feature>
<keyword evidence="3" id="KW-1185">Reference proteome</keyword>
<dbReference type="Gene3D" id="3.40.190.80">
    <property type="match status" value="1"/>
</dbReference>
<dbReference type="Gene3D" id="3.30.540.10">
    <property type="entry name" value="Fructose-1,6-Bisphosphatase, subunit A, domain 1"/>
    <property type="match status" value="1"/>
</dbReference>
<keyword evidence="1" id="KW-0479">Metal-binding</keyword>
<accession>A0A6P1MH24</accession>
<feature type="binding site" evidence="1">
    <location>
        <position position="90"/>
    </location>
    <ligand>
        <name>Mg(2+)</name>
        <dbReference type="ChEBI" id="CHEBI:18420"/>
        <label>2</label>
    </ligand>
</feature>
<feature type="binding site" evidence="1">
    <location>
        <position position="72"/>
    </location>
    <ligand>
        <name>Mg(2+)</name>
        <dbReference type="ChEBI" id="CHEBI:18420"/>
        <label>1</label>
        <note>catalytic</note>
    </ligand>
</feature>
<proteinExistence type="predicted"/>
<dbReference type="PRINTS" id="PR00377">
    <property type="entry name" value="IMPHPHTASES"/>
</dbReference>
<name>A0A6P1MH24_9BACT</name>
<protein>
    <submittedName>
        <fullName evidence="2">Inositol monophosphatase</fullName>
    </submittedName>
</protein>
<dbReference type="GO" id="GO:0008934">
    <property type="term" value="F:inositol monophosphate 1-phosphatase activity"/>
    <property type="evidence" value="ECO:0007669"/>
    <property type="project" value="TreeGrafter"/>
</dbReference>
<dbReference type="GO" id="GO:0046872">
    <property type="term" value="F:metal ion binding"/>
    <property type="evidence" value="ECO:0007669"/>
    <property type="project" value="UniProtKB-KW"/>
</dbReference>
<dbReference type="EMBL" id="CP047593">
    <property type="protein sequence ID" value="QHI70886.1"/>
    <property type="molecule type" value="Genomic_DNA"/>
</dbReference>